<dbReference type="Proteomes" id="UP001157167">
    <property type="component" value="Unassembled WGS sequence"/>
</dbReference>
<protein>
    <submittedName>
        <fullName evidence="2">Glyoxalase</fullName>
    </submittedName>
</protein>
<dbReference type="InterPro" id="IPR029068">
    <property type="entry name" value="Glyas_Bleomycin-R_OHBP_Dase"/>
</dbReference>
<proteinExistence type="predicted"/>
<keyword evidence="3" id="KW-1185">Reference proteome</keyword>
<dbReference type="InterPro" id="IPR004360">
    <property type="entry name" value="Glyas_Fos-R_dOase_dom"/>
</dbReference>
<dbReference type="CDD" id="cd07247">
    <property type="entry name" value="SgaA_N_like"/>
    <property type="match status" value="1"/>
</dbReference>
<dbReference type="PANTHER" id="PTHR33993:SF2">
    <property type="entry name" value="VOC DOMAIN-CONTAINING PROTEIN"/>
    <property type="match status" value="1"/>
</dbReference>
<dbReference type="PROSITE" id="PS51819">
    <property type="entry name" value="VOC"/>
    <property type="match status" value="1"/>
</dbReference>
<dbReference type="Pfam" id="PF00903">
    <property type="entry name" value="Glyoxalase"/>
    <property type="match status" value="1"/>
</dbReference>
<accession>A0ABQ6FGH2</accession>
<reference evidence="3" key="1">
    <citation type="journal article" date="2019" name="Int. J. Syst. Evol. Microbiol.">
        <title>The Global Catalogue of Microorganisms (GCM) 10K type strain sequencing project: providing services to taxonomists for standard genome sequencing and annotation.</title>
        <authorList>
            <consortium name="The Broad Institute Genomics Platform"/>
            <consortium name="The Broad Institute Genome Sequencing Center for Infectious Disease"/>
            <person name="Wu L."/>
            <person name="Ma J."/>
        </authorList>
    </citation>
    <scope>NUCLEOTIDE SEQUENCE [LARGE SCALE GENOMIC DNA]</scope>
    <source>
        <strain evidence="3">NBRC 102407</strain>
    </source>
</reference>
<dbReference type="EMBL" id="BSPX01000141">
    <property type="protein sequence ID" value="GLT24733.1"/>
    <property type="molecule type" value="Genomic_DNA"/>
</dbReference>
<dbReference type="InterPro" id="IPR052164">
    <property type="entry name" value="Anthracycline_SecMetBiosynth"/>
</dbReference>
<gene>
    <name evidence="2" type="ORF">GCM10007933_42270</name>
</gene>
<comment type="caution">
    <text evidence="2">The sequence shown here is derived from an EMBL/GenBank/DDBJ whole genome shotgun (WGS) entry which is preliminary data.</text>
</comment>
<evidence type="ECO:0000259" key="1">
    <source>
        <dbReference type="PROSITE" id="PS51819"/>
    </source>
</evidence>
<feature type="domain" description="VOC" evidence="1">
    <location>
        <begin position="4"/>
        <end position="121"/>
    </location>
</feature>
<sequence>MKRLINWFEIPVTDLDRACRFYEATFAITLKVEEMCGMRMAVFPYADPATGGALMACPDGKPGDHGVVIYLDGGDDLAVPLARAVEAGATVLMPKTEISPEIGFIAMFADSEGNRIGLHSPGAGCQG</sequence>
<name>A0ABQ6FGH2_9RHOO</name>
<dbReference type="PANTHER" id="PTHR33993">
    <property type="entry name" value="GLYOXALASE-RELATED"/>
    <property type="match status" value="1"/>
</dbReference>
<evidence type="ECO:0000313" key="3">
    <source>
        <dbReference type="Proteomes" id="UP001157167"/>
    </source>
</evidence>
<evidence type="ECO:0000313" key="2">
    <source>
        <dbReference type="EMBL" id="GLT24733.1"/>
    </source>
</evidence>
<dbReference type="Gene3D" id="3.10.180.10">
    <property type="entry name" value="2,3-Dihydroxybiphenyl 1,2-Dioxygenase, domain 1"/>
    <property type="match status" value="1"/>
</dbReference>
<dbReference type="SUPFAM" id="SSF54593">
    <property type="entry name" value="Glyoxalase/Bleomycin resistance protein/Dihydroxybiphenyl dioxygenase"/>
    <property type="match status" value="1"/>
</dbReference>
<organism evidence="2 3">
    <name type="scientific">Zoogloea oryzae</name>
    <dbReference type="NCBI Taxonomy" id="310767"/>
    <lineage>
        <taxon>Bacteria</taxon>
        <taxon>Pseudomonadati</taxon>
        <taxon>Pseudomonadota</taxon>
        <taxon>Betaproteobacteria</taxon>
        <taxon>Rhodocyclales</taxon>
        <taxon>Zoogloeaceae</taxon>
        <taxon>Zoogloea</taxon>
    </lineage>
</organism>
<dbReference type="RefSeq" id="WP_284189929.1">
    <property type="nucleotide sequence ID" value="NZ_BSPX01000141.1"/>
</dbReference>
<dbReference type="InterPro" id="IPR037523">
    <property type="entry name" value="VOC_core"/>
</dbReference>